<evidence type="ECO:0000256" key="2">
    <source>
        <dbReference type="SAM" id="SignalP"/>
    </source>
</evidence>
<dbReference type="Pfam" id="PF18895">
    <property type="entry name" value="T4SS_pilin"/>
    <property type="match status" value="1"/>
</dbReference>
<dbReference type="InterPro" id="IPR043993">
    <property type="entry name" value="T4SS_pilin"/>
</dbReference>
<name>A0A2H0VCN8_9BACT</name>
<feature type="transmembrane region" description="Helical" evidence="1">
    <location>
        <begin position="48"/>
        <end position="76"/>
    </location>
</feature>
<reference evidence="4" key="1">
    <citation type="submission" date="2017-09" db="EMBL/GenBank/DDBJ databases">
        <title>Depth-based differentiation of microbial function through sediment-hosted aquifers and enrichment of novel symbionts in the deep terrestrial subsurface.</title>
        <authorList>
            <person name="Probst A.J."/>
            <person name="Ladd B."/>
            <person name="Jarett J.K."/>
            <person name="Geller-Mcgrath D.E."/>
            <person name="Sieber C.M.K."/>
            <person name="Emerson J.B."/>
            <person name="Anantharaman K."/>
            <person name="Thomas B.C."/>
            <person name="Malmstrom R."/>
            <person name="Stieglmeier M."/>
            <person name="Klingl A."/>
            <person name="Woyke T."/>
            <person name="Ryan C.M."/>
            <person name="Banfield J.F."/>
        </authorList>
    </citation>
    <scope>NUCLEOTIDE SEQUENCE [LARGE SCALE GENOMIC DNA]</scope>
</reference>
<sequence length="128" mass="13412">MIKKVVKISSVLVIVSMLLAPVMASAAPLIPKEKPEGFAEKFFGCGDGASVTCIIGAIVKFLLAIVFIVALVFLVIGGFRYIVSQGNEEGVEKAKGTITNAIIGIVVVLLSWIILTAIVKSLEQGPAV</sequence>
<evidence type="ECO:0000313" key="3">
    <source>
        <dbReference type="EMBL" id="PIR96862.1"/>
    </source>
</evidence>
<feature type="signal peptide" evidence="2">
    <location>
        <begin position="1"/>
        <end position="26"/>
    </location>
</feature>
<keyword evidence="1" id="KW-0472">Membrane</keyword>
<feature type="transmembrane region" description="Helical" evidence="1">
    <location>
        <begin position="97"/>
        <end position="119"/>
    </location>
</feature>
<dbReference type="AlphaFoldDB" id="A0A2H0VCN8"/>
<keyword evidence="1" id="KW-0812">Transmembrane</keyword>
<dbReference type="Proteomes" id="UP000230557">
    <property type="component" value="Unassembled WGS sequence"/>
</dbReference>
<dbReference type="EMBL" id="PFAJ01000057">
    <property type="protein sequence ID" value="PIR96862.1"/>
    <property type="molecule type" value="Genomic_DNA"/>
</dbReference>
<comment type="caution">
    <text evidence="3">The sequence shown here is derived from an EMBL/GenBank/DDBJ whole genome shotgun (WGS) entry which is preliminary data.</text>
</comment>
<gene>
    <name evidence="3" type="ORF">COT91_04335</name>
</gene>
<protein>
    <recommendedName>
        <fullName evidence="5">DUF4190 domain-containing protein</fullName>
    </recommendedName>
</protein>
<accession>A0A2H0VCN8</accession>
<proteinExistence type="predicted"/>
<evidence type="ECO:0000256" key="1">
    <source>
        <dbReference type="SAM" id="Phobius"/>
    </source>
</evidence>
<evidence type="ECO:0000313" key="4">
    <source>
        <dbReference type="Proteomes" id="UP000230557"/>
    </source>
</evidence>
<feature type="chain" id="PRO_5013661844" description="DUF4190 domain-containing protein" evidence="2">
    <location>
        <begin position="27"/>
        <end position="128"/>
    </location>
</feature>
<keyword evidence="1" id="KW-1133">Transmembrane helix</keyword>
<organism evidence="3 4">
    <name type="scientific">Candidatus Doudnabacteria bacterium CG10_big_fil_rev_8_21_14_0_10_41_10</name>
    <dbReference type="NCBI Taxonomy" id="1974551"/>
    <lineage>
        <taxon>Bacteria</taxon>
        <taxon>Candidatus Doudnaibacteriota</taxon>
    </lineage>
</organism>
<keyword evidence="2" id="KW-0732">Signal</keyword>
<evidence type="ECO:0008006" key="5">
    <source>
        <dbReference type="Google" id="ProtNLM"/>
    </source>
</evidence>